<dbReference type="GO" id="GO:0004617">
    <property type="term" value="F:phosphoglycerate dehydrogenase activity"/>
    <property type="evidence" value="ECO:0007669"/>
    <property type="project" value="UniProtKB-EC"/>
</dbReference>
<evidence type="ECO:0000313" key="8">
    <source>
        <dbReference type="EMBL" id="KAK4788205.1"/>
    </source>
</evidence>
<evidence type="ECO:0000256" key="5">
    <source>
        <dbReference type="ARBA" id="ARBA00022990"/>
    </source>
</evidence>
<evidence type="ECO:0000256" key="4">
    <source>
        <dbReference type="ARBA" id="ARBA00022553"/>
    </source>
</evidence>
<proteinExistence type="predicted"/>
<dbReference type="SUPFAM" id="SSF143548">
    <property type="entry name" value="Serine metabolism enzymes domain"/>
    <property type="match status" value="1"/>
</dbReference>
<evidence type="ECO:0000256" key="1">
    <source>
        <dbReference type="ARBA" id="ARBA00005216"/>
    </source>
</evidence>
<dbReference type="FunFam" id="3.30.1330.90:FF:000003">
    <property type="entry name" value="D-3-phosphoglycerate dehydrogenase"/>
    <property type="match status" value="1"/>
</dbReference>
<dbReference type="Gene3D" id="3.30.1330.90">
    <property type="entry name" value="D-3-phosphoglycerate dehydrogenase, domain 3"/>
    <property type="match status" value="1"/>
</dbReference>
<keyword evidence="4" id="KW-0597">Phosphoprotein</keyword>
<dbReference type="PANTHER" id="PTHR42938">
    <property type="entry name" value="FORMATE DEHYDROGENASE 1"/>
    <property type="match status" value="1"/>
</dbReference>
<dbReference type="Pfam" id="PF02826">
    <property type="entry name" value="2-Hacid_dh_C"/>
    <property type="match status" value="1"/>
</dbReference>
<dbReference type="Pfam" id="PF19304">
    <property type="entry name" value="PGDH_inter"/>
    <property type="match status" value="1"/>
</dbReference>
<dbReference type="Pfam" id="PF00389">
    <property type="entry name" value="2-Hacid_dh"/>
    <property type="match status" value="1"/>
</dbReference>
<dbReference type="Pfam" id="PF01842">
    <property type="entry name" value="ACT"/>
    <property type="match status" value="1"/>
</dbReference>
<organism evidence="8 9">
    <name type="scientific">Trapa natans</name>
    <name type="common">Water chestnut</name>
    <dbReference type="NCBI Taxonomy" id="22666"/>
    <lineage>
        <taxon>Eukaryota</taxon>
        <taxon>Viridiplantae</taxon>
        <taxon>Streptophyta</taxon>
        <taxon>Embryophyta</taxon>
        <taxon>Tracheophyta</taxon>
        <taxon>Spermatophyta</taxon>
        <taxon>Magnoliopsida</taxon>
        <taxon>eudicotyledons</taxon>
        <taxon>Gunneridae</taxon>
        <taxon>Pentapetalae</taxon>
        <taxon>rosids</taxon>
        <taxon>malvids</taxon>
        <taxon>Myrtales</taxon>
        <taxon>Lythraceae</taxon>
        <taxon>Trapa</taxon>
    </lineage>
</organism>
<evidence type="ECO:0000259" key="7">
    <source>
        <dbReference type="SMART" id="SM00997"/>
    </source>
</evidence>
<evidence type="ECO:0000256" key="3">
    <source>
        <dbReference type="ARBA" id="ARBA00013143"/>
    </source>
</evidence>
<name>A0AAN7LLZ2_TRANT</name>
<dbReference type="SUPFAM" id="SSF51735">
    <property type="entry name" value="NAD(P)-binding Rossmann-fold domains"/>
    <property type="match status" value="1"/>
</dbReference>
<comment type="pathway">
    <text evidence="1">Amino-acid biosynthesis; L-serine biosynthesis; L-serine from 3-phospho-D-glycerate: step 1/3.</text>
</comment>
<comment type="caution">
    <text evidence="8">The sequence shown here is derived from an EMBL/GenBank/DDBJ whole genome shotgun (WGS) entry which is preliminary data.</text>
</comment>
<evidence type="ECO:0000256" key="2">
    <source>
        <dbReference type="ARBA" id="ARBA00011881"/>
    </source>
</evidence>
<dbReference type="CDD" id="cd12173">
    <property type="entry name" value="PGDH_4"/>
    <property type="match status" value="1"/>
</dbReference>
<protein>
    <recommendedName>
        <fullName evidence="3">phosphoglycerate dehydrogenase</fullName>
        <ecNumber evidence="3">1.1.1.95</ecNumber>
    </recommendedName>
</protein>
<dbReference type="InterPro" id="IPR006139">
    <property type="entry name" value="D-isomer_2_OHA_DH_cat_dom"/>
</dbReference>
<dbReference type="InterPro" id="IPR002912">
    <property type="entry name" value="ACT_dom"/>
</dbReference>
<dbReference type="EC" id="1.1.1.95" evidence="3"/>
<keyword evidence="5" id="KW-0007">Acetylation</keyword>
<sequence length="574" mass="62339">MAASLQMLPPKNLWFAPSRRPFPRPSFAHFAFPAACMRPKILVADRIGDAGLALLRESNEVDCRFDLGPGELCRSIRDFDAMIISSDTKLGKELFECSRGKLRVVGIAGVGIDNVDLTAANEHRCLVVNAPAASTLAVAEHGIALLTAMARNVAHATISVKSGRRDRMNFRGMQMAGKTLAVIGFGEVGFEVARRAKGLGMQVIAYDPYASSYRAQSIGIELVGPDKAIMSADVISLHMHLTPTTRKMLRDETFGKMKKGVHILNVAHRDLIDADALVRALDAGIVSQAALDMELEDLPPSYEKLIQHDRVIVTPNIGDCTMEAQDELAIEIAEGVNKALNGHLPHTVVNEPMVPPEVLAELKPFLDLANSLGKLAVQLIAGSGGLRSVKVAYASARESDQLDTKLLRVGIIKGLLEPISSVVVNWANADSIAKQRKLRIIEELISLHGAPEYPLEFMQLQIANVESRFASALSKAGEIEIEGQVKNGVPYLSKLGPFEVDFALEGRILICRSFDQPGLIGRVGSILGEANVNIALMKAGRKLLTLKLDEDPTEETLKKIGEIPAVQEYIFLKM</sequence>
<comment type="subunit">
    <text evidence="2">Homotetramer.</text>
</comment>
<dbReference type="InterPro" id="IPR015878">
    <property type="entry name" value="Ado_hCys_hydrolase_NAD-bd"/>
</dbReference>
<evidence type="ECO:0000256" key="6">
    <source>
        <dbReference type="ARBA" id="ARBA00048731"/>
    </source>
</evidence>
<dbReference type="SUPFAM" id="SSF52283">
    <property type="entry name" value="Formate/glycerate dehydrogenase catalytic domain-like"/>
    <property type="match status" value="1"/>
</dbReference>
<accession>A0AAN7LLZ2</accession>
<dbReference type="AlphaFoldDB" id="A0AAN7LLZ2"/>
<dbReference type="GO" id="GO:0051287">
    <property type="term" value="F:NAD binding"/>
    <property type="evidence" value="ECO:0007669"/>
    <property type="project" value="InterPro"/>
</dbReference>
<dbReference type="Gene3D" id="3.30.70.260">
    <property type="match status" value="1"/>
</dbReference>
<reference evidence="8 9" key="1">
    <citation type="journal article" date="2023" name="Hortic Res">
        <title>Pangenome of water caltrop reveals structural variations and asymmetric subgenome divergence after allopolyploidization.</title>
        <authorList>
            <person name="Zhang X."/>
            <person name="Chen Y."/>
            <person name="Wang L."/>
            <person name="Yuan Y."/>
            <person name="Fang M."/>
            <person name="Shi L."/>
            <person name="Lu R."/>
            <person name="Comes H.P."/>
            <person name="Ma Y."/>
            <person name="Chen Y."/>
            <person name="Huang G."/>
            <person name="Zhou Y."/>
            <person name="Zheng Z."/>
            <person name="Qiu Y."/>
        </authorList>
    </citation>
    <scope>NUCLEOTIDE SEQUENCE [LARGE SCALE GENOMIC DNA]</scope>
    <source>
        <strain evidence="8">F231</strain>
    </source>
</reference>
<dbReference type="InterPro" id="IPR029009">
    <property type="entry name" value="ASB_dom_sf"/>
</dbReference>
<dbReference type="SMART" id="SM00997">
    <property type="entry name" value="AdoHcyase_NAD"/>
    <property type="match status" value="1"/>
</dbReference>
<dbReference type="SUPFAM" id="SSF55021">
    <property type="entry name" value="ACT-like"/>
    <property type="match status" value="1"/>
</dbReference>
<dbReference type="Gene3D" id="3.40.50.720">
    <property type="entry name" value="NAD(P)-binding Rossmann-like Domain"/>
    <property type="match status" value="2"/>
</dbReference>
<evidence type="ECO:0000313" key="9">
    <source>
        <dbReference type="Proteomes" id="UP001346149"/>
    </source>
</evidence>
<feature type="domain" description="S-adenosyl-L-homocysteine hydrolase NAD binding" evidence="7">
    <location>
        <begin position="168"/>
        <end position="343"/>
    </location>
</feature>
<gene>
    <name evidence="8" type="ORF">SAY86_019524</name>
</gene>
<dbReference type="EMBL" id="JAXQNO010000011">
    <property type="protein sequence ID" value="KAK4788205.1"/>
    <property type="molecule type" value="Genomic_DNA"/>
</dbReference>
<keyword evidence="9" id="KW-1185">Reference proteome</keyword>
<dbReference type="Proteomes" id="UP001346149">
    <property type="component" value="Unassembled WGS sequence"/>
</dbReference>
<dbReference type="InterPro" id="IPR045626">
    <property type="entry name" value="PGDH_ASB_dom"/>
</dbReference>
<dbReference type="InterPro" id="IPR006140">
    <property type="entry name" value="D-isomer_DH_NAD-bd"/>
</dbReference>
<comment type="catalytic activity">
    <reaction evidence="6">
        <text>(2R)-3-phosphoglycerate + NAD(+) = 3-phosphooxypyruvate + NADH + H(+)</text>
        <dbReference type="Rhea" id="RHEA:12641"/>
        <dbReference type="ChEBI" id="CHEBI:15378"/>
        <dbReference type="ChEBI" id="CHEBI:18110"/>
        <dbReference type="ChEBI" id="CHEBI:57540"/>
        <dbReference type="ChEBI" id="CHEBI:57945"/>
        <dbReference type="ChEBI" id="CHEBI:58272"/>
        <dbReference type="EC" id="1.1.1.95"/>
    </reaction>
</comment>
<dbReference type="InterPro" id="IPR045865">
    <property type="entry name" value="ACT-like_dom_sf"/>
</dbReference>
<dbReference type="PANTHER" id="PTHR42938:SF22">
    <property type="entry name" value="D-3-PHOSPHOGLYCERATE DEHYDROGENASE"/>
    <property type="match status" value="1"/>
</dbReference>
<dbReference type="InterPro" id="IPR036291">
    <property type="entry name" value="NAD(P)-bd_dom_sf"/>
</dbReference>